<feature type="region of interest" description="Disordered" evidence="2">
    <location>
        <begin position="1"/>
        <end position="91"/>
    </location>
</feature>
<feature type="region of interest" description="Disordered" evidence="2">
    <location>
        <begin position="105"/>
        <end position="138"/>
    </location>
</feature>
<feature type="compositionally biased region" description="Low complexity" evidence="2">
    <location>
        <begin position="517"/>
        <end position="530"/>
    </location>
</feature>
<evidence type="ECO:0000256" key="1">
    <source>
        <dbReference type="SAM" id="Coils"/>
    </source>
</evidence>
<feature type="region of interest" description="Disordered" evidence="2">
    <location>
        <begin position="380"/>
        <end position="411"/>
    </location>
</feature>
<evidence type="ECO:0000256" key="2">
    <source>
        <dbReference type="SAM" id="MobiDB-lite"/>
    </source>
</evidence>
<sequence length="695" mass="75757">MKPVDPQIQQSSTPRKSAAMSELRKESAPKNGSVSSQTHNDSLANEKTEESVRNAPTVGKNEPQITTSIADENKLTPLKSPLNKPNHARRFSRSGFNLGITITDSGPNSALTTPDQNKVVSSPLMRSSSQHQKRSISAVPSPVIGNHVIQQRHSVSANNSPVISNGFPSGHQNRSFGLKRSTSMYHNPSKSYHHQPSASTSTSSTGASNLRKSRGLGRSLSISSSMSQISCDNPQRPADIDTDHTSILNSSTINDTESEHTVPPSRHSLLSPDPVDETTEKLRLLALKEMRVVELKDEIKNLTSLLQTEMKELHELRQFVQKSLYNNLGSSNNKLHTHAQSGQSTGTNKNNLSPQNSAITNSRNRANSLLGGILGATISSSTEGSVDDNASEDQNGSRNGNSSPSNKRMSSVWDSISKPLNLFSQFDNMLQSEFEKISNGGVINGGAGSGLTGVASPLSAKEVREKCSPTKQRDMMNEIDEYGGDNDADDDDFFKWDDDFDDNAAHNTPSKPERQKSSSLQRSSSLVLSKNKSEKTASGLKLSKNPSYRKSINMKDHKIIIPKRSNNSNSSASSRNFKELFDDGNNGAAGNGINNPIIDLASSKPSLNPTKDPNEVLQTVSSSLWNFYSDVKDGLLLSIEEEEQRVNKNDNRRSVGNFEQKNSSVNNLIDLDSSPEKFKDSFHSPENSGRLKKDS</sequence>
<feature type="compositionally biased region" description="Low complexity" evidence="2">
    <location>
        <begin position="564"/>
        <end position="575"/>
    </location>
</feature>
<feature type="compositionally biased region" description="Polar residues" evidence="2">
    <location>
        <begin position="159"/>
        <end position="196"/>
    </location>
</feature>
<feature type="region of interest" description="Disordered" evidence="2">
    <location>
        <begin position="330"/>
        <end position="359"/>
    </location>
</feature>
<feature type="compositionally biased region" description="Acidic residues" evidence="2">
    <location>
        <begin position="477"/>
        <end position="502"/>
    </location>
</feature>
<gene>
    <name evidence="3" type="ORF">DASC09_012720</name>
</gene>
<feature type="compositionally biased region" description="Polar residues" evidence="2">
    <location>
        <begin position="105"/>
        <end position="130"/>
    </location>
</feature>
<feature type="compositionally biased region" description="Low complexity" evidence="2">
    <location>
        <begin position="396"/>
        <end position="406"/>
    </location>
</feature>
<keyword evidence="4" id="KW-1185">Reference proteome</keyword>
<evidence type="ECO:0000313" key="3">
    <source>
        <dbReference type="EMBL" id="GMM33947.1"/>
    </source>
</evidence>
<protein>
    <recommendedName>
        <fullName evidence="5">Topoisomerase I damage affected protein 11</fullName>
    </recommendedName>
</protein>
<evidence type="ECO:0000313" key="4">
    <source>
        <dbReference type="Proteomes" id="UP001360560"/>
    </source>
</evidence>
<reference evidence="3 4" key="1">
    <citation type="journal article" date="2023" name="Elife">
        <title>Identification of key yeast species and microbe-microbe interactions impacting larval growth of Drosophila in the wild.</title>
        <authorList>
            <person name="Mure A."/>
            <person name="Sugiura Y."/>
            <person name="Maeda R."/>
            <person name="Honda K."/>
            <person name="Sakurai N."/>
            <person name="Takahashi Y."/>
            <person name="Watada M."/>
            <person name="Katoh T."/>
            <person name="Gotoh A."/>
            <person name="Gotoh Y."/>
            <person name="Taniguchi I."/>
            <person name="Nakamura K."/>
            <person name="Hayashi T."/>
            <person name="Katayama T."/>
            <person name="Uemura T."/>
            <person name="Hattori Y."/>
        </authorList>
    </citation>
    <scope>NUCLEOTIDE SEQUENCE [LARGE SCALE GENOMIC DNA]</scope>
    <source>
        <strain evidence="3 4">SC-9</strain>
    </source>
</reference>
<dbReference type="EMBL" id="BTFZ01000002">
    <property type="protein sequence ID" value="GMM33947.1"/>
    <property type="molecule type" value="Genomic_DNA"/>
</dbReference>
<feature type="compositionally biased region" description="Polar residues" evidence="2">
    <location>
        <begin position="245"/>
        <end position="255"/>
    </location>
</feature>
<proteinExistence type="predicted"/>
<feature type="compositionally biased region" description="Basic and acidic residues" evidence="2">
    <location>
        <begin position="674"/>
        <end position="695"/>
    </location>
</feature>
<dbReference type="RefSeq" id="XP_064850947.1">
    <property type="nucleotide sequence ID" value="XM_064994875.1"/>
</dbReference>
<feature type="compositionally biased region" description="Low complexity" evidence="2">
    <location>
        <begin position="197"/>
        <end position="208"/>
    </location>
</feature>
<feature type="compositionally biased region" description="Polar residues" evidence="2">
    <location>
        <begin position="30"/>
        <end position="43"/>
    </location>
</feature>
<keyword evidence="1" id="KW-0175">Coiled coil</keyword>
<accession>A0AAV5QH70</accession>
<feature type="region of interest" description="Disordered" evidence="2">
    <location>
        <begin position="648"/>
        <end position="695"/>
    </location>
</feature>
<feature type="region of interest" description="Disordered" evidence="2">
    <location>
        <begin position="453"/>
        <end position="575"/>
    </location>
</feature>
<name>A0AAV5QH70_9ASCO</name>
<organism evidence="3 4">
    <name type="scientific">Saccharomycopsis crataegensis</name>
    <dbReference type="NCBI Taxonomy" id="43959"/>
    <lineage>
        <taxon>Eukaryota</taxon>
        <taxon>Fungi</taxon>
        <taxon>Dikarya</taxon>
        <taxon>Ascomycota</taxon>
        <taxon>Saccharomycotina</taxon>
        <taxon>Saccharomycetes</taxon>
        <taxon>Saccharomycopsidaceae</taxon>
        <taxon>Saccharomycopsis</taxon>
    </lineage>
</organism>
<feature type="region of interest" description="Disordered" evidence="2">
    <location>
        <begin position="159"/>
        <end position="274"/>
    </location>
</feature>
<feature type="compositionally biased region" description="Polar residues" evidence="2">
    <location>
        <begin position="657"/>
        <end position="667"/>
    </location>
</feature>
<feature type="compositionally biased region" description="Basic and acidic residues" evidence="2">
    <location>
        <begin position="461"/>
        <end position="476"/>
    </location>
</feature>
<comment type="caution">
    <text evidence="3">The sequence shown here is derived from an EMBL/GenBank/DDBJ whole genome shotgun (WGS) entry which is preliminary data.</text>
</comment>
<feature type="coiled-coil region" evidence="1">
    <location>
        <begin position="285"/>
        <end position="312"/>
    </location>
</feature>
<feature type="compositionally biased region" description="Low complexity" evidence="2">
    <location>
        <begin position="216"/>
        <end position="230"/>
    </location>
</feature>
<evidence type="ECO:0008006" key="5">
    <source>
        <dbReference type="Google" id="ProtNLM"/>
    </source>
</evidence>
<dbReference type="AlphaFoldDB" id="A0AAV5QH70"/>
<dbReference type="GeneID" id="90071926"/>
<dbReference type="Proteomes" id="UP001360560">
    <property type="component" value="Unassembled WGS sequence"/>
</dbReference>